<dbReference type="FunFam" id="3.40.50.1820:FF:000072">
    <property type="entry name" value="Serine carboxypeptidase-like 19"/>
    <property type="match status" value="1"/>
</dbReference>
<dbReference type="AlphaFoldDB" id="A0AA39AD43"/>
<keyword evidence="3" id="KW-1185">Reference proteome</keyword>
<organism evidence="2 3">
    <name type="scientific">Vitis rotundifolia</name>
    <name type="common">Muscadine grape</name>
    <dbReference type="NCBI Taxonomy" id="103349"/>
    <lineage>
        <taxon>Eukaryota</taxon>
        <taxon>Viridiplantae</taxon>
        <taxon>Streptophyta</taxon>
        <taxon>Embryophyta</taxon>
        <taxon>Tracheophyta</taxon>
        <taxon>Spermatophyta</taxon>
        <taxon>Magnoliopsida</taxon>
        <taxon>eudicotyledons</taxon>
        <taxon>Gunneridae</taxon>
        <taxon>Pentapetalae</taxon>
        <taxon>rosids</taxon>
        <taxon>Vitales</taxon>
        <taxon>Vitaceae</taxon>
        <taxon>Viteae</taxon>
        <taxon>Vitis</taxon>
    </lineage>
</organism>
<evidence type="ECO:0008006" key="4">
    <source>
        <dbReference type="Google" id="ProtNLM"/>
    </source>
</evidence>
<dbReference type="GO" id="GO:0019748">
    <property type="term" value="P:secondary metabolic process"/>
    <property type="evidence" value="ECO:0007669"/>
    <property type="project" value="TreeGrafter"/>
</dbReference>
<reference evidence="2 3" key="1">
    <citation type="journal article" date="2023" name="BMC Biotechnol.">
        <title>Vitis rotundifolia cv Carlos genome sequencing.</title>
        <authorList>
            <person name="Huff M."/>
            <person name="Hulse-Kemp A."/>
            <person name="Scheffler B."/>
            <person name="Youngblood R."/>
            <person name="Simpson S."/>
            <person name="Babiker E."/>
            <person name="Staton M."/>
        </authorList>
    </citation>
    <scope>NUCLEOTIDE SEQUENCE [LARGE SCALE GENOMIC DNA]</scope>
    <source>
        <tissue evidence="2">Leaf</tissue>
    </source>
</reference>
<name>A0AA39AD43_VITRO</name>
<proteinExistence type="inferred from homology"/>
<dbReference type="InterPro" id="IPR001563">
    <property type="entry name" value="Peptidase_S10"/>
</dbReference>
<accession>A0AA39AD43</accession>
<dbReference type="GO" id="GO:0016747">
    <property type="term" value="F:acyltransferase activity, transferring groups other than amino-acyl groups"/>
    <property type="evidence" value="ECO:0007669"/>
    <property type="project" value="TreeGrafter"/>
</dbReference>
<dbReference type="GO" id="GO:0004185">
    <property type="term" value="F:serine-type carboxypeptidase activity"/>
    <property type="evidence" value="ECO:0007669"/>
    <property type="project" value="InterPro"/>
</dbReference>
<evidence type="ECO:0000256" key="1">
    <source>
        <dbReference type="ARBA" id="ARBA00009431"/>
    </source>
</evidence>
<dbReference type="Gene3D" id="3.40.50.12670">
    <property type="match status" value="1"/>
</dbReference>
<dbReference type="EMBL" id="JARBHA010000003">
    <property type="protein sequence ID" value="KAJ9705316.1"/>
    <property type="molecule type" value="Genomic_DNA"/>
</dbReference>
<gene>
    <name evidence="2" type="ORF">PVL29_003381</name>
</gene>
<dbReference type="PANTHER" id="PTHR11802">
    <property type="entry name" value="SERINE PROTEASE FAMILY S10 SERINE CARBOXYPEPTIDASE"/>
    <property type="match status" value="1"/>
</dbReference>
<comment type="caution">
    <text evidence="2">The sequence shown here is derived from an EMBL/GenBank/DDBJ whole genome shotgun (WGS) entry which is preliminary data.</text>
</comment>
<dbReference type="PRINTS" id="PR00724">
    <property type="entry name" value="CRBOXYPTASEC"/>
</dbReference>
<evidence type="ECO:0000313" key="3">
    <source>
        <dbReference type="Proteomes" id="UP001168098"/>
    </source>
</evidence>
<dbReference type="Gene3D" id="3.40.50.1820">
    <property type="entry name" value="alpha/beta hydrolase"/>
    <property type="match status" value="1"/>
</dbReference>
<comment type="similarity">
    <text evidence="1">Belongs to the peptidase S10 family.</text>
</comment>
<dbReference type="FunFam" id="3.40.50.12670:FF:000002">
    <property type="entry name" value="Carboxypeptidase"/>
    <property type="match status" value="1"/>
</dbReference>
<dbReference type="Pfam" id="PF00450">
    <property type="entry name" value="Peptidase_S10"/>
    <property type="match status" value="1"/>
</dbReference>
<dbReference type="InterPro" id="IPR029058">
    <property type="entry name" value="AB_hydrolase_fold"/>
</dbReference>
<dbReference type="SUPFAM" id="SSF53474">
    <property type="entry name" value="alpha/beta-Hydrolases"/>
    <property type="match status" value="1"/>
</dbReference>
<dbReference type="PANTHER" id="PTHR11802:SF329">
    <property type="entry name" value="SERINE CARBOXYPEPTIDASE-LIKE 17"/>
    <property type="match status" value="1"/>
</dbReference>
<dbReference type="GO" id="GO:0006508">
    <property type="term" value="P:proteolysis"/>
    <property type="evidence" value="ECO:0007669"/>
    <property type="project" value="InterPro"/>
</dbReference>
<protein>
    <recommendedName>
        <fullName evidence="4">Serine carboxypeptidase-like 18</fullName>
    </recommendedName>
</protein>
<dbReference type="Proteomes" id="UP001168098">
    <property type="component" value="Unassembled WGS sequence"/>
</dbReference>
<sequence length="513" mass="58835">MRRVKVPTWHIGYMTNMPLSFKRVYYWEPAMAPATPSQEEQSPKILFNSRRSMSRMCFSILLLLCFTGAATSQSIVETLPGFPGKLPFKLETGYVRVDEIEIFYYFIESERNPRIDPIMLWYSGGPGCSALNGLIYEIGPLAFNITAYYGGLPSLEYYPYSWTKTASILFADVPVGTGFSYTTDPSSWTTSDTKTAQQTYIFLKKWLIDHPQFLQVQLFVGADSYSGITAPMVVQHILDANNDGDTPRLNLKGYIVGCPRTDAGINENSKINFLHRMGFISDELYESAKESCGGQYYEADFYTPQCTEDVKLIEKGTHDLDKNNILDPKCTWASPQIDGDTKRRSLEENPGNFLLSPPIIPDFWCHNFNYSLSYIWANDVRVQKALHVREGTIEDWKRCNKSIPYTMDQQSVIGFHHNLSRYGLQVLVYNGDHDLTIPNVGTQEWIELLNITVVNDWRPWLVDGEIAGYTIKYSEHGYRLTYATIKGAGHSPQEYKRRECFEMFHRFISYYPI</sequence>
<evidence type="ECO:0000313" key="2">
    <source>
        <dbReference type="EMBL" id="KAJ9705316.1"/>
    </source>
</evidence>